<name>A0A2T7NL83_POMCA</name>
<dbReference type="PANTHER" id="PTHR11161:SF12">
    <property type="entry name" value="ACYLTRANSFERASE 3 DOMAIN-CONTAINING PROTEIN-RELATED"/>
    <property type="match status" value="1"/>
</dbReference>
<dbReference type="Proteomes" id="UP000245119">
    <property type="component" value="Linkage Group LG11"/>
</dbReference>
<accession>A0A2T7NL83</accession>
<sequence length="414" mass="46169">MMAVTWPSSRQAEDNDSDMMTTSNVQNNQNYSSFWRCIEDLVTLAVGVDQKEDWAVQMRDASASVGEGLAPMELDLMGVASECVSVEPPRALLMKAKYCSLSLQTPFAERMNTLVAPFAITSQSVGLCVPASCDEDTLRLVFRQKAPSLNLTNNTKVNGVYCEQSSGPWKPEQITLLVLLCCWICLLLVATCFEVYTSHLDGRKDQSNHQVPLNVTRRHQLPTRLTRPDDLETESTSRYIQLPPPLSSRLFLGSRRGELHGSHRSRHRRRDHPASQSDSGSYGSISYRSSGRTDEENYFSFASISTLRGTSLTRPPGEEEEAGQGSSGQGWRNKVLKCRELCGGASIAGLKMRRQLVKCLSFSFNISELMDTHQQDPQLGFLHGLRACAIIWIVFTNTLLYIAPFVREGICINM</sequence>
<feature type="compositionally biased region" description="Low complexity" evidence="1">
    <location>
        <begin position="275"/>
        <end position="290"/>
    </location>
</feature>
<evidence type="ECO:0000313" key="4">
    <source>
        <dbReference type="Proteomes" id="UP000245119"/>
    </source>
</evidence>
<feature type="compositionally biased region" description="Polar residues" evidence="1">
    <location>
        <begin position="1"/>
        <end position="10"/>
    </location>
</feature>
<dbReference type="Pfam" id="PF20146">
    <property type="entry name" value="NRF"/>
    <property type="match status" value="1"/>
</dbReference>
<dbReference type="InterPro" id="IPR006621">
    <property type="entry name" value="Nose-resist-to-fluoxetine_N"/>
</dbReference>
<dbReference type="InterPro" id="IPR052728">
    <property type="entry name" value="O2_lipid_transport_reg"/>
</dbReference>
<evidence type="ECO:0000256" key="1">
    <source>
        <dbReference type="SAM" id="MobiDB-lite"/>
    </source>
</evidence>
<feature type="region of interest" description="Disordered" evidence="1">
    <location>
        <begin position="1"/>
        <end position="23"/>
    </location>
</feature>
<proteinExistence type="predicted"/>
<reference evidence="3 4" key="1">
    <citation type="submission" date="2018-04" db="EMBL/GenBank/DDBJ databases">
        <title>The genome of golden apple snail Pomacea canaliculata provides insight into stress tolerance and invasive adaptation.</title>
        <authorList>
            <person name="Liu C."/>
            <person name="Liu B."/>
            <person name="Ren Y."/>
            <person name="Zhang Y."/>
            <person name="Wang H."/>
            <person name="Li S."/>
            <person name="Jiang F."/>
            <person name="Yin L."/>
            <person name="Zhang G."/>
            <person name="Qian W."/>
            <person name="Fan W."/>
        </authorList>
    </citation>
    <scope>NUCLEOTIDE SEQUENCE [LARGE SCALE GENOMIC DNA]</scope>
    <source>
        <strain evidence="3">SZHN2017</strain>
        <tissue evidence="3">Muscle</tissue>
    </source>
</reference>
<feature type="compositionally biased region" description="Basic residues" evidence="1">
    <location>
        <begin position="262"/>
        <end position="271"/>
    </location>
</feature>
<protein>
    <recommendedName>
        <fullName evidence="2">Nose resistant-to-fluoxetine protein N-terminal domain-containing protein</fullName>
    </recommendedName>
</protein>
<dbReference type="OrthoDB" id="6274271at2759"/>
<evidence type="ECO:0000313" key="3">
    <source>
        <dbReference type="EMBL" id="PVD21928.1"/>
    </source>
</evidence>
<evidence type="ECO:0000259" key="2">
    <source>
        <dbReference type="SMART" id="SM00703"/>
    </source>
</evidence>
<dbReference type="PANTHER" id="PTHR11161">
    <property type="entry name" value="O-ACYLTRANSFERASE"/>
    <property type="match status" value="1"/>
</dbReference>
<feature type="domain" description="Nose resistant-to-fluoxetine protein N-terminal" evidence="2">
    <location>
        <begin position="36"/>
        <end position="164"/>
    </location>
</feature>
<dbReference type="AlphaFoldDB" id="A0A2T7NL83"/>
<dbReference type="EMBL" id="PZQS01000011">
    <property type="protein sequence ID" value="PVD21928.1"/>
    <property type="molecule type" value="Genomic_DNA"/>
</dbReference>
<dbReference type="SMART" id="SM00703">
    <property type="entry name" value="NRF"/>
    <property type="match status" value="1"/>
</dbReference>
<gene>
    <name evidence="3" type="ORF">C0Q70_17731</name>
</gene>
<keyword evidence="4" id="KW-1185">Reference proteome</keyword>
<organism evidence="3 4">
    <name type="scientific">Pomacea canaliculata</name>
    <name type="common">Golden apple snail</name>
    <dbReference type="NCBI Taxonomy" id="400727"/>
    <lineage>
        <taxon>Eukaryota</taxon>
        <taxon>Metazoa</taxon>
        <taxon>Spiralia</taxon>
        <taxon>Lophotrochozoa</taxon>
        <taxon>Mollusca</taxon>
        <taxon>Gastropoda</taxon>
        <taxon>Caenogastropoda</taxon>
        <taxon>Architaenioglossa</taxon>
        <taxon>Ampullarioidea</taxon>
        <taxon>Ampullariidae</taxon>
        <taxon>Pomacea</taxon>
    </lineage>
</organism>
<feature type="region of interest" description="Disordered" evidence="1">
    <location>
        <begin position="309"/>
        <end position="330"/>
    </location>
</feature>
<comment type="caution">
    <text evidence="3">The sequence shown here is derived from an EMBL/GenBank/DDBJ whole genome shotgun (WGS) entry which is preliminary data.</text>
</comment>
<feature type="region of interest" description="Disordered" evidence="1">
    <location>
        <begin position="211"/>
        <end position="291"/>
    </location>
</feature>